<evidence type="ECO:0000313" key="3">
    <source>
        <dbReference type="Proteomes" id="UP000838756"/>
    </source>
</evidence>
<feature type="region of interest" description="Disordered" evidence="1">
    <location>
        <begin position="1"/>
        <end position="26"/>
    </location>
</feature>
<evidence type="ECO:0000313" key="2">
    <source>
        <dbReference type="EMBL" id="CAH2207935.1"/>
    </source>
</evidence>
<dbReference type="EMBL" id="CAKXAJ010001647">
    <property type="protein sequence ID" value="CAH2207935.1"/>
    <property type="molecule type" value="Genomic_DNA"/>
</dbReference>
<name>A0A8S4QFS5_9NEOP</name>
<protein>
    <submittedName>
        <fullName evidence="2">Jg21456 protein</fullName>
    </submittedName>
</protein>
<feature type="non-terminal residue" evidence="2">
    <location>
        <position position="1"/>
    </location>
</feature>
<comment type="caution">
    <text evidence="2">The sequence shown here is derived from an EMBL/GenBank/DDBJ whole genome shotgun (WGS) entry which is preliminary data.</text>
</comment>
<evidence type="ECO:0000256" key="1">
    <source>
        <dbReference type="SAM" id="MobiDB-lite"/>
    </source>
</evidence>
<dbReference type="AlphaFoldDB" id="A0A8S4QFS5"/>
<keyword evidence="3" id="KW-1185">Reference proteome</keyword>
<accession>A0A8S4QFS5</accession>
<sequence>NALYSEGSIDSFPKRDNLPSYTASPKMDYSSRYELKIDGEEDDPDIIPVQFDKKPLDDFSKPQIGMEGDTIKIYREQSVILPNSGVSIP</sequence>
<gene>
    <name evidence="2" type="primary">jg21456</name>
    <name evidence="2" type="ORF">PAEG_LOCUS552</name>
</gene>
<reference evidence="2" key="1">
    <citation type="submission" date="2022-03" db="EMBL/GenBank/DDBJ databases">
        <authorList>
            <person name="Lindestad O."/>
        </authorList>
    </citation>
    <scope>NUCLEOTIDE SEQUENCE</scope>
</reference>
<dbReference type="OrthoDB" id="6915325at2759"/>
<dbReference type="Proteomes" id="UP000838756">
    <property type="component" value="Unassembled WGS sequence"/>
</dbReference>
<proteinExistence type="predicted"/>
<organism evidence="2 3">
    <name type="scientific">Pararge aegeria aegeria</name>
    <dbReference type="NCBI Taxonomy" id="348720"/>
    <lineage>
        <taxon>Eukaryota</taxon>
        <taxon>Metazoa</taxon>
        <taxon>Ecdysozoa</taxon>
        <taxon>Arthropoda</taxon>
        <taxon>Hexapoda</taxon>
        <taxon>Insecta</taxon>
        <taxon>Pterygota</taxon>
        <taxon>Neoptera</taxon>
        <taxon>Endopterygota</taxon>
        <taxon>Lepidoptera</taxon>
        <taxon>Glossata</taxon>
        <taxon>Ditrysia</taxon>
        <taxon>Papilionoidea</taxon>
        <taxon>Nymphalidae</taxon>
        <taxon>Satyrinae</taxon>
        <taxon>Satyrini</taxon>
        <taxon>Parargina</taxon>
        <taxon>Pararge</taxon>
    </lineage>
</organism>